<sequence length="380" mass="38313">MGVAARRIMPPWYSRGAPARISRMSDSQLPGPPPHPYAQPEIGSPRTGQALPIAAMALGLVGLVTAAVAPVTFSAFAWVGAAIGVVAVALGIVALVRRQRRGPALTGVVAGALAVIAAVVVGALALGGALVGAAQHDSGSGSSPDGSNDAASSVAWPSNMASGGLVFGGTKGELATSDAPADSALPVPRTAEELGAKALIRVYVDYRCPYCSLFETANAETLTQVLADGEAAVELTPLTFLDRASEGSYYSSRAAGALACLADTQPDAAWQANAALMLPEVQPAEGGPGLDNAGIIAAIEDGAGALNSEARACITDERFVPFAQALSAWAFANPVPHAADPELMVTGTPLVLVDGVPYPGDPADGDAFRAFLVQQGIAVK</sequence>
<feature type="region of interest" description="Disordered" evidence="1">
    <location>
        <begin position="22"/>
        <end position="43"/>
    </location>
</feature>
<evidence type="ECO:0000256" key="1">
    <source>
        <dbReference type="SAM" id="MobiDB-lite"/>
    </source>
</evidence>
<dbReference type="Proteomes" id="UP001646141">
    <property type="component" value="Unassembled WGS sequence"/>
</dbReference>
<dbReference type="InterPro" id="IPR012336">
    <property type="entry name" value="Thioredoxin-like_fold"/>
</dbReference>
<dbReference type="CDD" id="cd02972">
    <property type="entry name" value="DsbA_family"/>
    <property type="match status" value="1"/>
</dbReference>
<name>A0ABS1SNK4_9MICO</name>
<keyword evidence="2" id="KW-0472">Membrane</keyword>
<feature type="transmembrane region" description="Helical" evidence="2">
    <location>
        <begin position="50"/>
        <end position="69"/>
    </location>
</feature>
<feature type="domain" description="Thioredoxin-like fold" evidence="3">
    <location>
        <begin position="196"/>
        <end position="330"/>
    </location>
</feature>
<keyword evidence="5" id="KW-1185">Reference proteome</keyword>
<dbReference type="Gene3D" id="3.40.30.10">
    <property type="entry name" value="Glutaredoxin"/>
    <property type="match status" value="1"/>
</dbReference>
<protein>
    <recommendedName>
        <fullName evidence="3">Thioredoxin-like fold domain-containing protein</fullName>
    </recommendedName>
</protein>
<feature type="transmembrane region" description="Helical" evidence="2">
    <location>
        <begin position="108"/>
        <end position="134"/>
    </location>
</feature>
<evidence type="ECO:0000313" key="4">
    <source>
        <dbReference type="EMBL" id="MBL3689743.1"/>
    </source>
</evidence>
<dbReference type="EMBL" id="QYAD01000002">
    <property type="protein sequence ID" value="MBL3689743.1"/>
    <property type="molecule type" value="Genomic_DNA"/>
</dbReference>
<dbReference type="Pfam" id="PF13462">
    <property type="entry name" value="Thioredoxin_4"/>
    <property type="match status" value="1"/>
</dbReference>
<dbReference type="SUPFAM" id="SSF52833">
    <property type="entry name" value="Thioredoxin-like"/>
    <property type="match status" value="1"/>
</dbReference>
<gene>
    <name evidence="4" type="ORF">D3226_07185</name>
</gene>
<evidence type="ECO:0000256" key="2">
    <source>
        <dbReference type="SAM" id="Phobius"/>
    </source>
</evidence>
<keyword evidence="2" id="KW-1133">Transmembrane helix</keyword>
<evidence type="ECO:0000313" key="5">
    <source>
        <dbReference type="Proteomes" id="UP001646141"/>
    </source>
</evidence>
<feature type="transmembrane region" description="Helical" evidence="2">
    <location>
        <begin position="75"/>
        <end position="96"/>
    </location>
</feature>
<accession>A0ABS1SNK4</accession>
<comment type="caution">
    <text evidence="4">The sequence shown here is derived from an EMBL/GenBank/DDBJ whole genome shotgun (WGS) entry which is preliminary data.</text>
</comment>
<proteinExistence type="predicted"/>
<reference evidence="4 5" key="1">
    <citation type="submission" date="2018-09" db="EMBL/GenBank/DDBJ databases">
        <title>Comparative genomics of Leucobacter spp.</title>
        <authorList>
            <person name="Reis A.C."/>
            <person name="Kolvenbach B.A."/>
            <person name="Corvini P.F.X."/>
            <person name="Nunes O.C."/>
        </authorList>
    </citation>
    <scope>NUCLEOTIDE SEQUENCE [LARGE SCALE GENOMIC DNA]</scope>
    <source>
        <strain evidence="4 5">L-1</strain>
    </source>
</reference>
<organism evidence="4 5">
    <name type="scientific">Leucobacter chromiireducens subsp. chromiireducens</name>
    <dbReference type="NCBI Taxonomy" id="660067"/>
    <lineage>
        <taxon>Bacteria</taxon>
        <taxon>Bacillati</taxon>
        <taxon>Actinomycetota</taxon>
        <taxon>Actinomycetes</taxon>
        <taxon>Micrococcales</taxon>
        <taxon>Microbacteriaceae</taxon>
        <taxon>Leucobacter</taxon>
    </lineage>
</organism>
<keyword evidence="2" id="KW-0812">Transmembrane</keyword>
<evidence type="ECO:0000259" key="3">
    <source>
        <dbReference type="Pfam" id="PF13462"/>
    </source>
</evidence>
<dbReference type="InterPro" id="IPR036249">
    <property type="entry name" value="Thioredoxin-like_sf"/>
</dbReference>